<evidence type="ECO:0000259" key="2">
    <source>
        <dbReference type="Pfam" id="PF22691"/>
    </source>
</evidence>
<evidence type="ECO:0000259" key="1">
    <source>
        <dbReference type="Pfam" id="PF00108"/>
    </source>
</evidence>
<dbReference type="eggNOG" id="COG0183">
    <property type="taxonomic scope" value="Bacteria"/>
</dbReference>
<dbReference type="RefSeq" id="WP_006983904.1">
    <property type="nucleotide sequence ID" value="NZ_ABVL01000048.1"/>
</dbReference>
<dbReference type="PIRSF" id="PIRSF000429">
    <property type="entry name" value="Ac-CoA_Ac_transf"/>
    <property type="match status" value="1"/>
</dbReference>
<sequence>MSEPVYIIGVGRTDFRRNLRKKGKTIRNLIVEAGAAAIADAGIEPSAIGAAMVGNFAAGLFAHQLHLGAFAAEIDPALRGLPTMHVEAACASGGVAVLSGARQIMGGLSDVVLVIGVEQQKTMPPQEGSEVLSAAADYSEERATYGDFLFPKLFARIAQVYAERYGLSEEQLAKVAVKNIAHAHLNPLAQMREADLTLERARVASDANPIIAPPLKVSDCSQITDGAAALVLCSESFFRKLRPRHASRLRGFGHTTDYLSLERKEIPSFPIAAKAAAQAYAMAGIGPQEIDGAEVHDCFSISEIVQYELLGFAAAGGGVALLESGATALPSGRCPVNAGGGLVGDGHPVGATGVRQVVEAHQQLTGQAGARQIAGAKHFLTCNIGGSFTTTVVTIWEGAQGVT</sequence>
<keyword evidence="3" id="KW-0012">Acyltransferase</keyword>
<dbReference type="PANTHER" id="PTHR42870">
    <property type="entry name" value="ACETYL-COA C-ACETYLTRANSFERASE"/>
    <property type="match status" value="1"/>
</dbReference>
<comment type="caution">
    <text evidence="3">The sequence shown here is derived from an EMBL/GenBank/DDBJ whole genome shotgun (WGS) entry which is preliminary data.</text>
</comment>
<dbReference type="InterPro" id="IPR002155">
    <property type="entry name" value="Thiolase"/>
</dbReference>
<accession>B4DCE6</accession>
<feature type="domain" description="Thiolase N-terminal" evidence="1">
    <location>
        <begin position="5"/>
        <end position="190"/>
    </location>
</feature>
<dbReference type="Pfam" id="PF22691">
    <property type="entry name" value="Thiolase_C_1"/>
    <property type="match status" value="1"/>
</dbReference>
<evidence type="ECO:0000313" key="4">
    <source>
        <dbReference type="Proteomes" id="UP000005824"/>
    </source>
</evidence>
<proteinExistence type="predicted"/>
<keyword evidence="4" id="KW-1185">Reference proteome</keyword>
<dbReference type="AlphaFoldDB" id="B4DCE6"/>
<dbReference type="NCBIfam" id="NF004936">
    <property type="entry name" value="PRK06289.1"/>
    <property type="match status" value="1"/>
</dbReference>
<dbReference type="CDD" id="cd00829">
    <property type="entry name" value="SCP-x_thiolase"/>
    <property type="match status" value="1"/>
</dbReference>
<dbReference type="InParanoid" id="B4DCE6"/>
<dbReference type="EMBL" id="ABVL01000048">
    <property type="protein sequence ID" value="EDY15895.1"/>
    <property type="molecule type" value="Genomic_DNA"/>
</dbReference>
<feature type="domain" description="Thiolase C-terminal" evidence="2">
    <location>
        <begin position="258"/>
        <end position="396"/>
    </location>
</feature>
<dbReference type="EC" id="2.3.1.176" evidence="3"/>
<dbReference type="InterPro" id="IPR016039">
    <property type="entry name" value="Thiolase-like"/>
</dbReference>
<dbReference type="PANTHER" id="PTHR42870:SF1">
    <property type="entry name" value="NON-SPECIFIC LIPID-TRANSFER PROTEIN-LIKE 2"/>
    <property type="match status" value="1"/>
</dbReference>
<name>B4DCE6_9BACT</name>
<dbReference type="Proteomes" id="UP000005824">
    <property type="component" value="Unassembled WGS sequence"/>
</dbReference>
<reference evidence="3 4" key="1">
    <citation type="journal article" date="2011" name="J. Bacteriol.">
        <title>Genome sequence of Chthoniobacter flavus Ellin428, an aerobic heterotrophic soil bacterium.</title>
        <authorList>
            <person name="Kant R."/>
            <person name="van Passel M.W."/>
            <person name="Palva A."/>
            <person name="Lucas S."/>
            <person name="Lapidus A."/>
            <person name="Glavina Del Rio T."/>
            <person name="Dalin E."/>
            <person name="Tice H."/>
            <person name="Bruce D."/>
            <person name="Goodwin L."/>
            <person name="Pitluck S."/>
            <person name="Larimer F.W."/>
            <person name="Land M.L."/>
            <person name="Hauser L."/>
            <person name="Sangwan P."/>
            <person name="de Vos W.M."/>
            <person name="Janssen P.H."/>
            <person name="Smidt H."/>
        </authorList>
    </citation>
    <scope>NUCLEOTIDE SEQUENCE [LARGE SCALE GENOMIC DNA]</scope>
    <source>
        <strain evidence="3 4">Ellin428</strain>
    </source>
</reference>
<keyword evidence="3" id="KW-0808">Transferase</keyword>
<organism evidence="3 4">
    <name type="scientific">Chthoniobacter flavus Ellin428</name>
    <dbReference type="NCBI Taxonomy" id="497964"/>
    <lineage>
        <taxon>Bacteria</taxon>
        <taxon>Pseudomonadati</taxon>
        <taxon>Verrucomicrobiota</taxon>
        <taxon>Spartobacteria</taxon>
        <taxon>Chthoniobacterales</taxon>
        <taxon>Chthoniobacteraceae</taxon>
        <taxon>Chthoniobacter</taxon>
    </lineage>
</organism>
<dbReference type="SUPFAM" id="SSF53901">
    <property type="entry name" value="Thiolase-like"/>
    <property type="match status" value="2"/>
</dbReference>
<dbReference type="Pfam" id="PF00108">
    <property type="entry name" value="Thiolase_N"/>
    <property type="match status" value="1"/>
</dbReference>
<evidence type="ECO:0000313" key="3">
    <source>
        <dbReference type="EMBL" id="EDY15895.1"/>
    </source>
</evidence>
<protein>
    <submittedName>
        <fullName evidence="3">Propanoyl-CoA C-acyltransferase</fullName>
        <ecNumber evidence="3">2.3.1.176</ecNumber>
    </submittedName>
</protein>
<dbReference type="STRING" id="497964.CfE428DRAFT_6587"/>
<gene>
    <name evidence="3" type="ORF">CfE428DRAFT_6587</name>
</gene>
<dbReference type="InterPro" id="IPR055140">
    <property type="entry name" value="Thiolase_C_2"/>
</dbReference>
<dbReference type="GO" id="GO:0003988">
    <property type="term" value="F:acetyl-CoA C-acyltransferase activity"/>
    <property type="evidence" value="ECO:0007669"/>
    <property type="project" value="UniProtKB-ARBA"/>
</dbReference>
<dbReference type="Gene3D" id="3.40.47.10">
    <property type="match status" value="1"/>
</dbReference>
<dbReference type="InterPro" id="IPR020616">
    <property type="entry name" value="Thiolase_N"/>
</dbReference>